<keyword evidence="3" id="KW-1185">Reference proteome</keyword>
<evidence type="ECO:0000313" key="3">
    <source>
        <dbReference type="Proteomes" id="UP001219525"/>
    </source>
</evidence>
<feature type="region of interest" description="Disordered" evidence="1">
    <location>
        <begin position="78"/>
        <end position="101"/>
    </location>
</feature>
<comment type="caution">
    <text evidence="2">The sequence shown here is derived from an EMBL/GenBank/DDBJ whole genome shotgun (WGS) entry which is preliminary data.</text>
</comment>
<protein>
    <submittedName>
        <fullName evidence="2">Uncharacterized protein</fullName>
    </submittedName>
</protein>
<organism evidence="2 3">
    <name type="scientific">Mycena pura</name>
    <dbReference type="NCBI Taxonomy" id="153505"/>
    <lineage>
        <taxon>Eukaryota</taxon>
        <taxon>Fungi</taxon>
        <taxon>Dikarya</taxon>
        <taxon>Basidiomycota</taxon>
        <taxon>Agaricomycotina</taxon>
        <taxon>Agaricomycetes</taxon>
        <taxon>Agaricomycetidae</taxon>
        <taxon>Agaricales</taxon>
        <taxon>Marasmiineae</taxon>
        <taxon>Mycenaceae</taxon>
        <taxon>Mycena</taxon>
    </lineage>
</organism>
<proteinExistence type="predicted"/>
<sequence>MSTTNTTFTTISASSTITMDELVLRMSFLSLRKTKRGEDNDRFSLDDDDESAPKHCKIMCTVHTCHYGSTIALRLPIGTRKRHGEDEDGDEEKPPVKHSKAFRAPGSVVRLIRPLPRRVVKALDPVTIIFHTTEQERAALNSWNARCLAAGTSMHADSSFEYGAGTGSVDAGDTPSAATSPSGFDLWNARCLAMGSSMHADSSDTDTGDTLNTTASLSEIRPDYSSIRFAIATQEDVELFEVKGPGSATSRSLQLASFEDLVPSPMFIPQMPISEKANGRQRAIDPLSTASMDVAKDIDAGLVLRDATNRVSPRSAGQDHHLRPSKLGGVKRTTQTPSESLFGEEFVAFLGRADGYKILDGDDRLASSAPDGRSPHSFFLLDLILRRSRTASVYKSGR</sequence>
<dbReference type="Proteomes" id="UP001219525">
    <property type="component" value="Unassembled WGS sequence"/>
</dbReference>
<dbReference type="EMBL" id="JARJCW010000028">
    <property type="protein sequence ID" value="KAJ7210445.1"/>
    <property type="molecule type" value="Genomic_DNA"/>
</dbReference>
<dbReference type="AlphaFoldDB" id="A0AAD6VLN1"/>
<gene>
    <name evidence="2" type="ORF">GGX14DRAFT_565659</name>
</gene>
<name>A0AAD6VLN1_9AGAR</name>
<feature type="region of interest" description="Disordered" evidence="1">
    <location>
        <begin position="311"/>
        <end position="335"/>
    </location>
</feature>
<evidence type="ECO:0000313" key="2">
    <source>
        <dbReference type="EMBL" id="KAJ7210445.1"/>
    </source>
</evidence>
<reference evidence="2" key="1">
    <citation type="submission" date="2023-03" db="EMBL/GenBank/DDBJ databases">
        <title>Massive genome expansion in bonnet fungi (Mycena s.s.) driven by repeated elements and novel gene families across ecological guilds.</title>
        <authorList>
            <consortium name="Lawrence Berkeley National Laboratory"/>
            <person name="Harder C.B."/>
            <person name="Miyauchi S."/>
            <person name="Viragh M."/>
            <person name="Kuo A."/>
            <person name="Thoen E."/>
            <person name="Andreopoulos B."/>
            <person name="Lu D."/>
            <person name="Skrede I."/>
            <person name="Drula E."/>
            <person name="Henrissat B."/>
            <person name="Morin E."/>
            <person name="Kohler A."/>
            <person name="Barry K."/>
            <person name="LaButti K."/>
            <person name="Morin E."/>
            <person name="Salamov A."/>
            <person name="Lipzen A."/>
            <person name="Mereny Z."/>
            <person name="Hegedus B."/>
            <person name="Baldrian P."/>
            <person name="Stursova M."/>
            <person name="Weitz H."/>
            <person name="Taylor A."/>
            <person name="Grigoriev I.V."/>
            <person name="Nagy L.G."/>
            <person name="Martin F."/>
            <person name="Kauserud H."/>
        </authorList>
    </citation>
    <scope>NUCLEOTIDE SEQUENCE</scope>
    <source>
        <strain evidence="2">9144</strain>
    </source>
</reference>
<evidence type="ECO:0000256" key="1">
    <source>
        <dbReference type="SAM" id="MobiDB-lite"/>
    </source>
</evidence>
<accession>A0AAD6VLN1</accession>